<evidence type="ECO:0000256" key="1">
    <source>
        <dbReference type="ARBA" id="ARBA00001971"/>
    </source>
</evidence>
<dbReference type="InterPro" id="IPR017972">
    <property type="entry name" value="Cyt_P450_CS"/>
</dbReference>
<dbReference type="InterPro" id="IPR036396">
    <property type="entry name" value="Cyt_P450_sf"/>
</dbReference>
<name>A0A7R9J933_TIMCA</name>
<dbReference type="PRINTS" id="PR00385">
    <property type="entry name" value="P450"/>
</dbReference>
<reference evidence="16" key="1">
    <citation type="submission" date="2020-11" db="EMBL/GenBank/DDBJ databases">
        <authorList>
            <person name="Tran Van P."/>
        </authorList>
    </citation>
    <scope>NUCLEOTIDE SEQUENCE</scope>
</reference>
<keyword evidence="8" id="KW-0256">Endoplasmic reticulum</keyword>
<evidence type="ECO:0000256" key="9">
    <source>
        <dbReference type="ARBA" id="ARBA00022848"/>
    </source>
</evidence>
<protein>
    <submittedName>
        <fullName evidence="16">(California timema) hypothetical protein</fullName>
    </submittedName>
</protein>
<evidence type="ECO:0000256" key="14">
    <source>
        <dbReference type="PIRSR" id="PIRSR602403-1"/>
    </source>
</evidence>
<dbReference type="PROSITE" id="PS00086">
    <property type="entry name" value="CYTOCHROME_P450"/>
    <property type="match status" value="1"/>
</dbReference>
<dbReference type="GO" id="GO:0005789">
    <property type="term" value="C:endoplasmic reticulum membrane"/>
    <property type="evidence" value="ECO:0007669"/>
    <property type="project" value="UniProtKB-SubCell"/>
</dbReference>
<gene>
    <name evidence="16" type="ORF">TCMB3V08_LOCUS7488</name>
</gene>
<keyword evidence="10 15" id="KW-0560">Oxidoreductase</keyword>
<evidence type="ECO:0000256" key="11">
    <source>
        <dbReference type="ARBA" id="ARBA00023004"/>
    </source>
</evidence>
<keyword evidence="9" id="KW-0492">Microsome</keyword>
<dbReference type="GO" id="GO:0020037">
    <property type="term" value="F:heme binding"/>
    <property type="evidence" value="ECO:0007669"/>
    <property type="project" value="InterPro"/>
</dbReference>
<evidence type="ECO:0000256" key="2">
    <source>
        <dbReference type="ARBA" id="ARBA00003690"/>
    </source>
</evidence>
<accession>A0A7R9J933</accession>
<organism evidence="16">
    <name type="scientific">Timema californicum</name>
    <name type="common">California timema</name>
    <name type="synonym">Walking stick</name>
    <dbReference type="NCBI Taxonomy" id="61474"/>
    <lineage>
        <taxon>Eukaryota</taxon>
        <taxon>Metazoa</taxon>
        <taxon>Ecdysozoa</taxon>
        <taxon>Arthropoda</taxon>
        <taxon>Hexapoda</taxon>
        <taxon>Insecta</taxon>
        <taxon>Pterygota</taxon>
        <taxon>Neoptera</taxon>
        <taxon>Polyneoptera</taxon>
        <taxon>Phasmatodea</taxon>
        <taxon>Timematodea</taxon>
        <taxon>Timematoidea</taxon>
        <taxon>Timematidae</taxon>
        <taxon>Timema</taxon>
    </lineage>
</organism>
<dbReference type="SUPFAM" id="SSF48264">
    <property type="entry name" value="Cytochrome P450"/>
    <property type="match status" value="1"/>
</dbReference>
<keyword evidence="11 14" id="KW-0408">Iron</keyword>
<evidence type="ECO:0000256" key="13">
    <source>
        <dbReference type="ARBA" id="ARBA00023136"/>
    </source>
</evidence>
<dbReference type="InterPro" id="IPR050196">
    <property type="entry name" value="Cytochrome_P450_Monoox"/>
</dbReference>
<dbReference type="Pfam" id="PF00067">
    <property type="entry name" value="p450"/>
    <property type="match status" value="3"/>
</dbReference>
<evidence type="ECO:0000256" key="3">
    <source>
        <dbReference type="ARBA" id="ARBA00004174"/>
    </source>
</evidence>
<evidence type="ECO:0000256" key="10">
    <source>
        <dbReference type="ARBA" id="ARBA00023002"/>
    </source>
</evidence>
<keyword evidence="12 15" id="KW-0503">Monooxygenase</keyword>
<comment type="similarity">
    <text evidence="5 15">Belongs to the cytochrome P450 family.</text>
</comment>
<keyword evidence="6 14" id="KW-0349">Heme</keyword>
<keyword evidence="7 14" id="KW-0479">Metal-binding</keyword>
<dbReference type="GO" id="GO:0004497">
    <property type="term" value="F:monooxygenase activity"/>
    <property type="evidence" value="ECO:0007669"/>
    <property type="project" value="UniProtKB-KW"/>
</dbReference>
<dbReference type="InterPro" id="IPR001128">
    <property type="entry name" value="Cyt_P450"/>
</dbReference>
<comment type="function">
    <text evidence="2">May be involved in the metabolism of insect hormones and in the breakdown of synthetic insecticides.</text>
</comment>
<sequence>MVFDIRMLPEVADVLVLCGLLTLGVGLWQYYESKNSRLYRLTRNIPGPPSLPLLGNVLDFKPNTADFFHYLTKLVEQYGPVTKMWLGSNVFILLSDPRNIEVILSSSVHIEKADIYKFSLPWLGTGLLTSTGPWVQQHRVSSHPFFPDVTLQDYTFQVLQQCIGETAMGVKVDAQTCGSSKYVLGIQDITSLIMLRAFQPWLHNELMFSYSRIGRRQSEILTTVHDVIKSVIKKRKSELLNNKVTDKFDKEDDIDIGAKKRTAFLDMLILSSVEGHELTDLDICDEVNTFMFEEKPLPVHPTEIRNSVSPSSVVELNTTSTLANYATEAANALVVLSSTAKDGEIEVRMSGHDTMTSAICFALWCLAKNQDVQDMVLKEIESVVDCKDRALVYRDLQEMKYLEKVIKETLRLFPSVAVFGRKLNQDVQIDNYTLPKGSSVGIMAYSMHRDSKLYPEPEKFNPERFDLINLVQGRHPYQYIPFSAGPRNCIGQKFAMLAMKTILAKVVRCYKVLPSEGSELKLKLDVVLKSCNGIVLKLEQRGAHI</sequence>
<dbReference type="CDD" id="cd20628">
    <property type="entry name" value="CYP4"/>
    <property type="match status" value="1"/>
</dbReference>
<comment type="cofactor">
    <cofactor evidence="1 14">
        <name>heme</name>
        <dbReference type="ChEBI" id="CHEBI:30413"/>
    </cofactor>
</comment>
<dbReference type="EMBL" id="OE182716">
    <property type="protein sequence ID" value="CAD7574884.1"/>
    <property type="molecule type" value="Genomic_DNA"/>
</dbReference>
<evidence type="ECO:0000256" key="12">
    <source>
        <dbReference type="ARBA" id="ARBA00023033"/>
    </source>
</evidence>
<dbReference type="AlphaFoldDB" id="A0A7R9J933"/>
<dbReference type="InterPro" id="IPR002403">
    <property type="entry name" value="Cyt_P450_E_grp-IV"/>
</dbReference>
<evidence type="ECO:0000313" key="16">
    <source>
        <dbReference type="EMBL" id="CAD7574884.1"/>
    </source>
</evidence>
<evidence type="ECO:0000256" key="4">
    <source>
        <dbReference type="ARBA" id="ARBA00004406"/>
    </source>
</evidence>
<proteinExistence type="inferred from homology"/>
<dbReference type="PRINTS" id="PR00465">
    <property type="entry name" value="EP450IV"/>
</dbReference>
<evidence type="ECO:0000256" key="15">
    <source>
        <dbReference type="RuleBase" id="RU000461"/>
    </source>
</evidence>
<evidence type="ECO:0000256" key="5">
    <source>
        <dbReference type="ARBA" id="ARBA00010617"/>
    </source>
</evidence>
<feature type="binding site" description="axial binding residue" evidence="14">
    <location>
        <position position="489"/>
    </location>
    <ligand>
        <name>heme</name>
        <dbReference type="ChEBI" id="CHEBI:30413"/>
    </ligand>
    <ligandPart>
        <name>Fe</name>
        <dbReference type="ChEBI" id="CHEBI:18248"/>
    </ligandPart>
</feature>
<evidence type="ECO:0000256" key="8">
    <source>
        <dbReference type="ARBA" id="ARBA00022824"/>
    </source>
</evidence>
<evidence type="ECO:0000256" key="6">
    <source>
        <dbReference type="ARBA" id="ARBA00022617"/>
    </source>
</evidence>
<dbReference type="PANTHER" id="PTHR24291:SF189">
    <property type="entry name" value="CYTOCHROME P450 4C3-RELATED"/>
    <property type="match status" value="1"/>
</dbReference>
<comment type="subcellular location">
    <subcellularLocation>
        <location evidence="4">Endoplasmic reticulum membrane</location>
        <topology evidence="4">Peripheral membrane protein</topology>
    </subcellularLocation>
    <subcellularLocation>
        <location evidence="3">Microsome membrane</location>
        <topology evidence="3">Peripheral membrane protein</topology>
    </subcellularLocation>
</comment>
<dbReference type="PANTHER" id="PTHR24291">
    <property type="entry name" value="CYTOCHROME P450 FAMILY 4"/>
    <property type="match status" value="1"/>
</dbReference>
<evidence type="ECO:0000256" key="7">
    <source>
        <dbReference type="ARBA" id="ARBA00022723"/>
    </source>
</evidence>
<dbReference type="GO" id="GO:0005506">
    <property type="term" value="F:iron ion binding"/>
    <property type="evidence" value="ECO:0007669"/>
    <property type="project" value="InterPro"/>
</dbReference>
<dbReference type="GO" id="GO:0016705">
    <property type="term" value="F:oxidoreductase activity, acting on paired donors, with incorporation or reduction of molecular oxygen"/>
    <property type="evidence" value="ECO:0007669"/>
    <property type="project" value="InterPro"/>
</dbReference>
<dbReference type="Gene3D" id="1.10.630.10">
    <property type="entry name" value="Cytochrome P450"/>
    <property type="match status" value="2"/>
</dbReference>
<keyword evidence="13" id="KW-0472">Membrane</keyword>